<dbReference type="Pfam" id="PF08021">
    <property type="entry name" value="FAD_binding_9"/>
    <property type="match status" value="1"/>
</dbReference>
<dbReference type="Pfam" id="PF04954">
    <property type="entry name" value="SIP"/>
    <property type="match status" value="1"/>
</dbReference>
<comment type="caution">
    <text evidence="3">The sequence shown here is derived from an EMBL/GenBank/DDBJ whole genome shotgun (WGS) entry which is preliminary data.</text>
</comment>
<dbReference type="InterPro" id="IPR007037">
    <property type="entry name" value="SIP_rossman_dom"/>
</dbReference>
<dbReference type="RefSeq" id="WP_091861506.1">
    <property type="nucleotide sequence ID" value="NZ_FNBZ01000009.1"/>
</dbReference>
<dbReference type="InterPro" id="IPR017927">
    <property type="entry name" value="FAD-bd_FR_type"/>
</dbReference>
<dbReference type="InterPro" id="IPR017938">
    <property type="entry name" value="Riboflavin_synthase-like_b-brl"/>
</dbReference>
<keyword evidence="4" id="KW-1185">Reference proteome</keyword>
<dbReference type="Gene3D" id="2.40.30.10">
    <property type="entry name" value="Translation factors"/>
    <property type="match status" value="1"/>
</dbReference>
<dbReference type="EMBL" id="FNBZ01000009">
    <property type="protein sequence ID" value="SDH50105.1"/>
    <property type="molecule type" value="Genomic_DNA"/>
</dbReference>
<evidence type="ECO:0000313" key="4">
    <source>
        <dbReference type="Proteomes" id="UP000199468"/>
    </source>
</evidence>
<comment type="similarity">
    <text evidence="1">Belongs to the SIP oxidoreductase family.</text>
</comment>
<gene>
    <name evidence="3" type="ORF">SAMN05421844_10912</name>
</gene>
<dbReference type="Proteomes" id="UP000199468">
    <property type="component" value="Unassembled WGS sequence"/>
</dbReference>
<dbReference type="InterPro" id="IPR039261">
    <property type="entry name" value="FNR_nucleotide-bd"/>
</dbReference>
<evidence type="ECO:0000256" key="1">
    <source>
        <dbReference type="ARBA" id="ARBA00035644"/>
    </source>
</evidence>
<feature type="domain" description="FAD-binding FR-type" evidence="2">
    <location>
        <begin position="6"/>
        <end position="132"/>
    </location>
</feature>
<accession>A0ABY0P6R9</accession>
<dbReference type="PANTHER" id="PTHR30157:SF0">
    <property type="entry name" value="NADPH-DEPENDENT FERRIC-CHELATE REDUCTASE"/>
    <property type="match status" value="1"/>
</dbReference>
<dbReference type="SUPFAM" id="SSF63380">
    <property type="entry name" value="Riboflavin synthase domain-like"/>
    <property type="match status" value="1"/>
</dbReference>
<organism evidence="3 4">
    <name type="scientific">Bosea robiniae</name>
    <dbReference type="NCBI Taxonomy" id="1036780"/>
    <lineage>
        <taxon>Bacteria</taxon>
        <taxon>Pseudomonadati</taxon>
        <taxon>Pseudomonadota</taxon>
        <taxon>Alphaproteobacteria</taxon>
        <taxon>Hyphomicrobiales</taxon>
        <taxon>Boseaceae</taxon>
        <taxon>Bosea</taxon>
    </lineage>
</organism>
<protein>
    <submittedName>
        <fullName evidence="3">NADPH-dependent ferric siderophore reductase, contains FAD-binding and SIP domains</fullName>
    </submittedName>
</protein>
<dbReference type="Gene3D" id="3.40.50.80">
    <property type="entry name" value="Nucleotide-binding domain of ferredoxin-NADP reductase (FNR) module"/>
    <property type="match status" value="1"/>
</dbReference>
<dbReference type="CDD" id="cd06193">
    <property type="entry name" value="siderophore_interacting"/>
    <property type="match status" value="1"/>
</dbReference>
<dbReference type="InterPro" id="IPR013113">
    <property type="entry name" value="SIP_FAD-bd"/>
</dbReference>
<evidence type="ECO:0000259" key="2">
    <source>
        <dbReference type="PROSITE" id="PS51384"/>
    </source>
</evidence>
<sequence>MEASPNPFHEAAVVRRRYLTPGMIRLTLGGGGIAGFRSTGIADEYIRLFFPDPETGELVLPEIGADGRWTFPEDRHRVRYSTYTVRRHNAASCELDIDMVVHAGGRASDWACATSEDDRVVINNPRGLYKPPADCRRQILLGDATGLPAIARILENAPPDMESRVVIEVRDAGEQQPLPEHPGADVTWLTGSGNGVGESRLGSLLADMPMGADPGYLWVAAERAAVRALRAQADALGCFADDGRKLVAYWGARS</sequence>
<reference evidence="3 4" key="1">
    <citation type="submission" date="2016-10" db="EMBL/GenBank/DDBJ databases">
        <authorList>
            <person name="Varghese N."/>
            <person name="Submissions S."/>
        </authorList>
    </citation>
    <scope>NUCLEOTIDE SEQUENCE [LARGE SCALE GENOMIC DNA]</scope>
    <source>
        <strain evidence="3 4">DSM 26672</strain>
    </source>
</reference>
<dbReference type="PANTHER" id="PTHR30157">
    <property type="entry name" value="FERRIC REDUCTASE, NADPH-DEPENDENT"/>
    <property type="match status" value="1"/>
</dbReference>
<dbReference type="PROSITE" id="PS51384">
    <property type="entry name" value="FAD_FR"/>
    <property type="match status" value="1"/>
</dbReference>
<name>A0ABY0P6R9_9HYPH</name>
<proteinExistence type="inferred from homology"/>
<dbReference type="InterPro" id="IPR039374">
    <property type="entry name" value="SIP_fam"/>
</dbReference>
<evidence type="ECO:0000313" key="3">
    <source>
        <dbReference type="EMBL" id="SDH50105.1"/>
    </source>
</evidence>